<proteinExistence type="predicted"/>
<dbReference type="Proteomes" id="UP000247569">
    <property type="component" value="Unassembled WGS sequence"/>
</dbReference>
<evidence type="ECO:0000313" key="2">
    <source>
        <dbReference type="Proteomes" id="UP000247569"/>
    </source>
</evidence>
<accession>A0A318JWE1</accession>
<dbReference type="AlphaFoldDB" id="A0A318JWE1"/>
<comment type="caution">
    <text evidence="1">The sequence shown here is derived from an EMBL/GenBank/DDBJ whole genome shotgun (WGS) entry which is preliminary data.</text>
</comment>
<keyword evidence="2" id="KW-1185">Reference proteome</keyword>
<evidence type="ECO:0000313" key="1">
    <source>
        <dbReference type="EMBL" id="PXX60350.1"/>
    </source>
</evidence>
<sequence>MLNKYGLTMEEYRLALPGAIEQLRGRQSASVSERKEFLYELLQTLVENGYLARLEKPDYGKDTVYRLTLSGFGDVAIIQKGCPDGAHSSKRWKVPEWARETYLWWLCDSTRYEPGAHVDKGVKRLLGEFLGARPDTLSGVIFHDRLCGSPNRPCPKSRYALQVGERSVPPPCVYVMPDRDSAADAWNWNGEVRRVFPEALLQAFGITPSQASQFIGHIGFQRRQGAIRTTITSRFGPGRATTFRS</sequence>
<reference evidence="1 2" key="1">
    <citation type="submission" date="2018-05" db="EMBL/GenBank/DDBJ databases">
        <title>Genomic Encyclopedia of Type Strains, Phase IV (KMG-IV): sequencing the most valuable type-strain genomes for metagenomic binning, comparative biology and taxonomic classification.</title>
        <authorList>
            <person name="Goeker M."/>
        </authorList>
    </citation>
    <scope>NUCLEOTIDE SEQUENCE [LARGE SCALE GENOMIC DNA]</scope>
    <source>
        <strain evidence="1 2">DSM 44704</strain>
    </source>
</reference>
<dbReference type="EMBL" id="QJKF01000010">
    <property type="protein sequence ID" value="PXX60350.1"/>
    <property type="molecule type" value="Genomic_DNA"/>
</dbReference>
<gene>
    <name evidence="1" type="ORF">DFR70_110191</name>
</gene>
<name>A0A318JWE1_9NOCA</name>
<organism evidence="1 2">
    <name type="scientific">Nocardia tenerifensis</name>
    <dbReference type="NCBI Taxonomy" id="228006"/>
    <lineage>
        <taxon>Bacteria</taxon>
        <taxon>Bacillati</taxon>
        <taxon>Actinomycetota</taxon>
        <taxon>Actinomycetes</taxon>
        <taxon>Mycobacteriales</taxon>
        <taxon>Nocardiaceae</taxon>
        <taxon>Nocardia</taxon>
    </lineage>
</organism>
<protein>
    <submittedName>
        <fullName evidence="1">Uncharacterized protein</fullName>
    </submittedName>
</protein>